<dbReference type="EMBL" id="JACOOK010000007">
    <property type="protein sequence ID" value="MBC5617635.1"/>
    <property type="molecule type" value="Genomic_DNA"/>
</dbReference>
<dbReference type="Proteomes" id="UP000636891">
    <property type="component" value="Unassembled WGS sequence"/>
</dbReference>
<dbReference type="InterPro" id="IPR011330">
    <property type="entry name" value="Glyco_hydro/deAcase_b/a-brl"/>
</dbReference>
<sequence length="559" mass="62910">MNVKRILVWGVVEGLAVLGLTQCLVACRERAEEPAPRIVNIINFVRQTEPRPVNISDEDLFLTTLRQVELLEKHRLRGTFLLQYDALLNPRYQELMRRALKEGSEVGGWWEITQPHVEAAGMTWRGAYPWDWHANVGFSTGYTPEEREKLVDVYMAEFKKIFGAYPTAVGSWFIDAHTLQYMADRYRIVASCNCRDQVGTDGYTLWGGYWNQAYYPSRKNAYMPAQTPQEQIGVPVFRMLGSDPINQYDSGLGLPAQGVETLEPAYTEGGGNPVWIDWFFDMLTDGPCLAFQYAQVGQENSFTWPRMRRGLEYQVAVADSLSRAGALTVQTLSESGRWFKERFAETPATCIVAMKDSKPAGRKTVWYDSRFYRANVVWEDSTLRFRDIHLFDERLPSAYLTQPGTSTQCLYTTLPLVDGFNWSSTTETAGLRLVEKMADGSWRPVPVGMPAAGETAPGELTVTTPILAGGSCRMVFDERAIRIRLTENAGKEYRFVLTTAPEKALPFTAIEPQCVRARIGDLDYRAQCTAGTVGEEEAADTFLLMPDADGSLTLDLSQR</sequence>
<evidence type="ECO:0000313" key="1">
    <source>
        <dbReference type="EMBL" id="MBC5617635.1"/>
    </source>
</evidence>
<accession>A0ABR7CQM0</accession>
<comment type="caution">
    <text evidence="1">The sequence shown here is derived from an EMBL/GenBank/DDBJ whole genome shotgun (WGS) entry which is preliminary data.</text>
</comment>
<evidence type="ECO:0000313" key="2">
    <source>
        <dbReference type="Proteomes" id="UP000636891"/>
    </source>
</evidence>
<protein>
    <submittedName>
        <fullName evidence="1">Uncharacterized protein</fullName>
    </submittedName>
</protein>
<name>A0ABR7CQM0_9BACT</name>
<keyword evidence="2" id="KW-1185">Reference proteome</keyword>
<dbReference type="Gene3D" id="3.20.20.510">
    <property type="entry name" value="Uncharacterised protein PF12979, DUF3863"/>
    <property type="match status" value="1"/>
</dbReference>
<dbReference type="RefSeq" id="WP_118655342.1">
    <property type="nucleotide sequence ID" value="NZ_JACOOK010000007.1"/>
</dbReference>
<dbReference type="SUPFAM" id="SSF88713">
    <property type="entry name" value="Glycoside hydrolase/deacetylase"/>
    <property type="match status" value="1"/>
</dbReference>
<reference evidence="1 2" key="1">
    <citation type="submission" date="2020-08" db="EMBL/GenBank/DDBJ databases">
        <title>Genome public.</title>
        <authorList>
            <person name="Liu C."/>
            <person name="Sun Q."/>
        </authorList>
    </citation>
    <scope>NUCLEOTIDE SEQUENCE [LARGE SCALE GENOMIC DNA]</scope>
    <source>
        <strain evidence="1 2">New-7</strain>
    </source>
</reference>
<gene>
    <name evidence="1" type="ORF">H8S08_11510</name>
</gene>
<organism evidence="1 2">
    <name type="scientific">Alistipes hominis</name>
    <dbReference type="NCBI Taxonomy" id="2763015"/>
    <lineage>
        <taxon>Bacteria</taxon>
        <taxon>Pseudomonadati</taxon>
        <taxon>Bacteroidota</taxon>
        <taxon>Bacteroidia</taxon>
        <taxon>Bacteroidales</taxon>
        <taxon>Rikenellaceae</taxon>
        <taxon>Alistipes</taxon>
    </lineage>
</organism>
<proteinExistence type="predicted"/>